<geneLocation type="plasmid" evidence="3 4">
    <name>unnamed3</name>
</geneLocation>
<evidence type="ECO:0000256" key="1">
    <source>
        <dbReference type="SAM" id="MobiDB-lite"/>
    </source>
</evidence>
<accession>A0ABY6P6S6</accession>
<evidence type="ECO:0000313" key="4">
    <source>
        <dbReference type="Proteomes" id="UP001164965"/>
    </source>
</evidence>
<feature type="compositionally biased region" description="Low complexity" evidence="1">
    <location>
        <begin position="6734"/>
        <end position="6747"/>
    </location>
</feature>
<keyword evidence="2" id="KW-0812">Transmembrane</keyword>
<evidence type="ECO:0000313" key="3">
    <source>
        <dbReference type="EMBL" id="UZJ27066.1"/>
    </source>
</evidence>
<dbReference type="EMBL" id="CP110618">
    <property type="protein sequence ID" value="UZJ27066.1"/>
    <property type="molecule type" value="Genomic_DNA"/>
</dbReference>
<feature type="compositionally biased region" description="Low complexity" evidence="1">
    <location>
        <begin position="6514"/>
        <end position="6524"/>
    </location>
</feature>
<organism evidence="3 4">
    <name type="scientific">Rhodococcus antarcticus</name>
    <dbReference type="NCBI Taxonomy" id="2987751"/>
    <lineage>
        <taxon>Bacteria</taxon>
        <taxon>Bacillati</taxon>
        <taxon>Actinomycetota</taxon>
        <taxon>Actinomycetes</taxon>
        <taxon>Mycobacteriales</taxon>
        <taxon>Nocardiaceae</taxon>
        <taxon>Rhodococcus</taxon>
    </lineage>
</organism>
<feature type="region of interest" description="Disordered" evidence="1">
    <location>
        <begin position="1873"/>
        <end position="1930"/>
    </location>
</feature>
<keyword evidence="2" id="KW-1133">Transmembrane helix</keyword>
<reference evidence="3" key="1">
    <citation type="submission" date="2022-10" db="EMBL/GenBank/DDBJ databases">
        <title>Rhodococcus sp.75.</title>
        <authorList>
            <person name="Sun M."/>
        </authorList>
    </citation>
    <scope>NUCLEOTIDE SEQUENCE</scope>
    <source>
        <strain evidence="3">75</strain>
        <plasmid evidence="3">unnamed3</plasmid>
    </source>
</reference>
<feature type="region of interest" description="Disordered" evidence="1">
    <location>
        <begin position="2668"/>
        <end position="2687"/>
    </location>
</feature>
<feature type="transmembrane region" description="Helical" evidence="2">
    <location>
        <begin position="3180"/>
        <end position="3200"/>
    </location>
</feature>
<keyword evidence="3" id="KW-0614">Plasmid</keyword>
<feature type="compositionally biased region" description="Low complexity" evidence="1">
    <location>
        <begin position="1455"/>
        <end position="1472"/>
    </location>
</feature>
<feature type="region of interest" description="Disordered" evidence="1">
    <location>
        <begin position="1487"/>
        <end position="1510"/>
    </location>
</feature>
<feature type="compositionally biased region" description="Low complexity" evidence="1">
    <location>
        <begin position="6671"/>
        <end position="6692"/>
    </location>
</feature>
<feature type="compositionally biased region" description="Pro residues" evidence="1">
    <location>
        <begin position="6719"/>
        <end position="6733"/>
    </location>
</feature>
<proteinExistence type="predicted"/>
<dbReference type="RefSeq" id="WP_265385170.1">
    <property type="nucleotide sequence ID" value="NZ_CP110618.1"/>
</dbReference>
<keyword evidence="2" id="KW-0472">Membrane</keyword>
<name>A0ABY6P6S6_9NOCA</name>
<dbReference type="SMART" id="SM00710">
    <property type="entry name" value="PbH1"/>
    <property type="match status" value="10"/>
</dbReference>
<keyword evidence="4" id="KW-1185">Reference proteome</keyword>
<feature type="region of interest" description="Disordered" evidence="1">
    <location>
        <begin position="3489"/>
        <end position="3508"/>
    </location>
</feature>
<feature type="compositionally biased region" description="Pro residues" evidence="1">
    <location>
        <begin position="6693"/>
        <end position="6706"/>
    </location>
</feature>
<dbReference type="InterPro" id="IPR047881">
    <property type="entry name" value="LktA_repeat"/>
</dbReference>
<dbReference type="NCBIfam" id="NF012206">
    <property type="entry name" value="LktA_tand_53"/>
    <property type="match status" value="5"/>
</dbReference>
<protein>
    <submittedName>
        <fullName evidence="3">Uncharacterized protein</fullName>
    </submittedName>
</protein>
<dbReference type="Proteomes" id="UP001164965">
    <property type="component" value="Plasmid unnamed3"/>
</dbReference>
<feature type="compositionally biased region" description="Low complexity" evidence="1">
    <location>
        <begin position="6610"/>
        <end position="6639"/>
    </location>
</feature>
<feature type="transmembrane region" description="Helical" evidence="2">
    <location>
        <begin position="3292"/>
        <end position="3316"/>
    </location>
</feature>
<feature type="compositionally biased region" description="Polar residues" evidence="1">
    <location>
        <begin position="3489"/>
        <end position="3499"/>
    </location>
</feature>
<feature type="region of interest" description="Disordered" evidence="1">
    <location>
        <begin position="3432"/>
        <end position="3466"/>
    </location>
</feature>
<feature type="region of interest" description="Disordered" evidence="1">
    <location>
        <begin position="6574"/>
        <end position="6595"/>
    </location>
</feature>
<feature type="compositionally biased region" description="Low complexity" evidence="1">
    <location>
        <begin position="1915"/>
        <end position="1926"/>
    </location>
</feature>
<gene>
    <name evidence="3" type="ORF">RHODO2019_19090</name>
</gene>
<feature type="compositionally biased region" description="Low complexity" evidence="1">
    <location>
        <begin position="1489"/>
        <end position="1505"/>
    </location>
</feature>
<feature type="region of interest" description="Disordered" evidence="1">
    <location>
        <begin position="1455"/>
        <end position="1474"/>
    </location>
</feature>
<sequence length="6747" mass="650306">MASSAGDLSLSYDPATMSVRVVAGSGPADWVVVAGLSSVVIQAGARSVHLGTSVRLPPVALTVAGSGTGAVLYGPSVDTSWTITGTDVGTVAGVAFAGFAHLVGAAGSVATFTVQPGGSVVSLDGGGAGALVVAGQQTFQDMAVDKHSGTVVLNGTPIRYAGLAPITITPGTTVVTITGTSGDDAISVSQAGGTVTVSAPTMESVTFTAAGTSKIVINGGGGYDSVSFATSLLLTGAELDVTAEQITVSGVTINTGNAPINFQAVASDTGTTTVGTVTATPTTSITLSGATVDASSITLVAASTATPTSAAQVNVVNVTSSAIVSITDSTITATGDVTVSSASTVNASAVAQGPLGGTDAVDAAFSKLDVTSTAQSNLSGTTTFTVGGALTVSASTENTNLTTNGNALLAGAGAGVALATLHESTTAYIDAHSTGNTAGSVAISATTGNTITTSAAASPDGATANTDATGAAITPAQFLGAVVTALSPLVAAGALAVANLTVDTQAYLAPNGGAFGLTTGDVVVHAGGATDAQTAADGHAVLRTALGIGVAVAIDISHVTTSAYVGGTTTLTATRLTIEAPASAETFGTTAKAGAGTGVNALGASSTAGFEGSFAMNIVTVTHTATISDNATLTLTTPAGVSLASEHTTESTTKAIPTGNYFSPTAVANNTITLSLPLLHTNGTFAGLPAATGDKVVYNNGGGTSIGGLTALSTYYLYCGGPLLTPCLPDATGAVHVQLISGSLLLPTFTAGEVLPLDPTVAAGDFHFLQLVEKPTDSMGVGAGVAVNIVNDAGTAAVGNGASLVGAASLGLTASTTDTMTLLAKAGSSGATVAITPVVSVAVSNVATNATIGTGATLVLAGGLRADATQAARVDSGASGDTTSDAGIGISVVVNDVDHEVHATTARSLTIVGDIALSATGTSATSSLTWAGTAGAPASNTSPFASVNAAADNFLGMGNTLAGGSAPKGGKDSATPTAGSADSSGTSISAAAAISFNLVRSVSDTTVPSGVTLTVTGGALRLASSGNTDTSAVSDGETGTGGATAAIGAGVALNFVTIVNTADVTGGATITADGLEVSARMTPVSATGSTDCTAEGTDCVNSATAQAISAAAGGGSLGINGSVALNIISSTTSAQLTSSGPGVAGTTVAAGGGTVKLDAATDTDAVTSAIPFRNAFDPATSIIADPTSTSTKLTTIVLAYELVDGNLKTGQAVAYHTGGKNPIGIAADPLCLSGVCPSTLVNNRTYFAIVVKPGYFQLASTCLGALLGKAMVLNPTVATGSAHYFVSKALQPGDVCASSGADDAPKMGIGASFALTIDNVTTTAGIGDGVTVTGGGSVDIAAEDGNAADTSAVSGADGGSTGLSPSVALVIANLGTTAYIGAGAVLELSGDVTLAATQHARAVTEGSGDVNAETTGVALAVAVVVAADDVRAFIARDVTADGAVSLSAVGASATKTSTDAAAPGAPSSSTGGINAIADKDLGQGNLVSTGLTGKGAPKTKTPTAGDGDTKGSSLSVAGAFTVNVVETTSRAYFTDHLTITSATGAVTLASSANTDVTGEGNGQTASKVTNGIGAGVVVNDVTMTNVATTGASAVTSVGLEVTATMTPVTVAGGGAADVTHTVEATAKAGSSNTEKLGAAGALAINIVTADTEATAPTGATIHAGTGSLVLKADYREDDAANASARAGFKTCAQFLGLPCDLSTAITGQDSSGTGTGVGASVAIQVFASTTTLAEIGDGVSVTAGGEVGVEAASERAITTLAEAGTKGGTAVSPSLALVVDTGDTATARIGTSPTPLGVAGAVTIAVTHSVDASATGANANVVASGVGVGAAVALPIVISWTTSAELARSVTADAVTVTAASDVAVGATANASAIGSSSKDSGGTSADATTTSAVTNDPNAGGKGANSPPSANTSATQGGAKSTGKAGKSGGGVGVAAAIAVTWVQTSTTATVDSSLTIAARGALTVEATQLSTVAARGLGIALDPNNAKTNIGAGLGFNYLDATVTASTGSGDHLSGKGITVSAGTPRDSATGEPAQNTVISWGFAASGGKTDPQVAGSVALNVIAYRTTAEVGLASVLGSTGGLTVSAVNPMGLQNLAAAGALSQGGVAVGAAIAINILTPVTTVAEVDSSLAQLTTLDAAGALTVSAESSLGELGVDLSRLGSMLLSNLVNVPGVALIPAPGAGSAVTEPAVSSVAVAGAAGTGTASVAGSFIVDVWERTTDAHIGDGAQINQSGPRGGASQTLTVHAADHIQETDIAGGLGVTTGSVGVGAAVVVGVVDQTVTAYLGAKVVAAAGGAAAVTATATDPILVVAASAGAGDEVGASGSILVLVLNSAAGTGTYAWIGASSSVHTGADLAVTATGNGANDTIGLYAGSVAIGGTAGVGISASVLVRSSTVSASIGTGDVLTSDAGSVTVGAQQVGAITLVAFGGAAGGEAGVAGSAVVDVLTDSTLASVGSGAHLTAAQDVGVAASDLTTILGVAGSVAIGGTAGVGAGVDTEVITKDTVATVGASVPATSTTPAAVTMLTATHGNITVTATSSETITSISAGGSVGGDVAIALNAGVSVLNITTTSTIGNGAQLWAGNNIVISADDAVHLDVIAGNIAVSGTASVGAAVAVPVVIKHVEATVGNNVTLTAMCTGSATTASTGAFTSVTPDIRFDPRTAVHHDPNAPTPADPSQPSGNWIVLTTSAGSGYTEGERVLYDNGGGTSLTGLTPGGTYYIHRVAAGCDAASICVELLNAANPPPAQLDSHLVAFGIPAGDTSAYGESQRLVPADRTAVAADSAPRFNPATDVTGTVIYLPYPMTKQGTPSPLSTGDAIVYSSGGGTPIGNLVDGQTYYVIVLGAGYYTGTQRIELAATACGATGLAADCGTAKPVAPISLDAAVATGASHSIVLQGQRPSGDASAENPATTTAGRGSFSGIAVTATSVDDIAAVGVSASVSGSVAIGVTGSAGVLSTTTHATIGAGTTVTSAGSVAVSAAESFHQLGIDASVAIAGDAAVAVAVTLHFVTLDTQATVGSDSVLTATAGDLVISAATSDTVVSVAAGLAGGQVGVAGVADVTSMTNTTHAGTADHVTLYAGNNVLVAALDHTDLISVAAAIGVGVYAGVGASVGVALVTKDTEAYLGTSNIVNALAHGGALGVLVADGSTTSTGFGTATGVHGVAVVADSTERLFGLAAALGAGFVGAAGGISIRLFTMTTTATVGASSIVNNVTGADAAQSVTVAATDNFDAISIAGGAGLGAVGAAGAVDVGVANATVTAGIGDHATVNAMADVAVIALSRQHVITFAISVGLGAVGIAVSVAVWTLGAAPSATYDDSAAGTDKGAWSASTSYNAGDRVELHNIRWAAKDAVAAGVTPGTGNWVAESGLGGDKGTWVSGAQYHQGDVVEYGDYSYAALVDTTGTTTPGSATGIWTLQQASNALHSGGADTGGQSDTVASSSQYGNALQGSHSNDRGSWSSGATYATNDVVLGSDNNYYSSKLDGNTGNDPTSASSSSSWAQIDPSGYAVSGYQSGGLASAQAALSGGTPQSGSVAGALGATTPPAGTSAYLGGTVVAGGNILVTAHDAVDILGITGSLSGGLGAIGASILILNVQNPTTAGVGQYASLTAGGAITVSAGTDETTLGLAIAGAAGVVTLGAQVVVINDSSSQNAHVDAGASLLGAGAGATVSAHSYRSVTADPIGVAISGLAIGASVGIVNVSGDTTATVGSTPPGPTVACGCVTVTVAAAVTGLTVSADDTTPVEVNVYSVEAGVGLGIGAAVGLANLTGTTRASSAVTGSLGSGGETVSATGDHSDVTVKSANVATGALAAVGATVALATDARDTTAQVTSGSLSTSGAVRVIASATNTATASAPGGSAGTVAITVMVPIATVTGATTAVLNGSITSSSSVLVRARAQNSANATAVIASVGIAGAGGAFADAEVSPTATITATIGSGATVFSSGAVEVDAATQGVGNNAHASAVVVAASYAASVTVVIVKAVVAGAVHARQDGTISGSGGTCADASGSLCVIAASTDTAVAETVSVSVSGGFSMSGSGELADIASTATTQATGAGTSSDASAGTIVYSASSANSATANDVLVSVGALSIGVGIPTARVEGLTNAELDGGITTAAALSVTATGANTATATAVPVAVGVVAGGGASSEADITSSAGVTATVGAGIDNVHGGSVAVVATGVNSATANASGGSAGGIAISVMLPSAHVDGGVVATFDGTLPNAGVKAGSLLVRATGSNTATATALVVSISLLGGSGASAQAYIGSTATVNAVVGTDASVAVTGATTVTAQFGTLDGSGNLVAGSGHNDATATATGGTGGILAAISVILSYAENGGGTDAEINGTITAGASLTMTSTGTNTATGTTLVVAIGTMGGGGSGTTAIVTSSAHIRAGSGSGSSINVTGAITITVTGTNTATSSSDAGAGGGVAVGVALPKAEIAGTIGADLEGNVAHADSLTMTVIGTNTATSTATPVAVGFFAGAGGKSEADIDSTAVVYSTIGGGTLTVTGAIVASATGTNTATATTKGGAGGALGLAIVFANATDNGAVTASFGATLDQAASLNVTAVGHDTASTTVFVVGIGIAGGAGAGTTASVGGADYARIASGAVIQSPTTAITVSTTHTQTANAGASGGAGGLLGVGALVSTGTVTGSTKAYVDSGVTVGTSTGRPASLDLEATDTTTSTVTATLGVGGAIAGGGASTTSTVTPTVTAYVGSGDHIALAGSLTVHAVSTRAEGNATSKSYGGGGVQVGVAAATVTTSPTVRAYLSSGVVVAVTGDVSVSAEARSAPAAGIQLGDTYGANVADVSSTDNTLYFPSHGLTTGDSVLYIGGGIPGLTSGRVYTVIAVDGDHVQLGATFLTATVNAGSIPGASGVDPNRSVIRFSTVHNFATGDAIVLGGTGVINGSVAAGQTLYVRVVDPYTIQLYTSYAAATAAAGSFSLTTTPGAVSGTTITLANSFTNGQRVTYTAPTPLAFNQAAVDVTPSCPDSSHCYLPDTSQNDIVAGQVTGQDSNHLPIQTPSGLHTGQRVQYLTTGSPVGGLVNGGYYYAIVVNQYVIQLAATEYDTTAHTYSCGSNTCTDPVKPIAISAPTTDTGVSQIIPAPIGGLTDGYTYTVANPTSSSFTLKDGTGHAITLSTTTTSSGNAGSATVQDIYGTQQFFATGLALTGCSASCTADSVAIDLGAATGGTYGLYAPSSPVAGPYISLRQLSPPAGDGQSSSSAAGGGGGVISVNVPTASLTDSPIVQAYLAGTVTAGGNVAVTSALTSNDAVSSDNGSGGFIAVGVVSSTLTVHAINTASFGPSSDSGIAGDSSSIQVDGSGTTVTAGGNVAVAATTARATNAYAHSEGGGFAGGFTAHDSTTVTDNTAAVVGAGAHVSGATVAVLANSSGNDQMYAKARMYALFGVTSVTGGITVTSNDTALLDGTSGSAGTITGRYGVDVRAWHHDVTYNDNHDSTCVCIGPSHDSSGTNVSLNNTVAGHQGVTVYAGPRLVPGVNESANAPASPLVSNGDGKLVLYVQSENSGGTVQNDHTSRNVSWNSDVVVNSGPDPYLVVNPDGTVAVAINVTVNGVANPNIGAQLSGTVTVGDIINSGSGDIYMTSNGGSINGGSCVGGSNGNQCTGGHYWGTFTFRQNFTSVTLINNSTLPMVVNNIDVIDERGTPKVTLNTSPGSNNVSATFALQQVVTPSLVVIDTTSASDLTLLGTITNPIGETDILNLGGSVLSGTVRGGLTGDGHSQLIVTNVLHLEATAGSIGSATDRVNVDMIQFAGHPLTITATAGVDLYLDLRSWLRDPSVPAAPLSLTVGDLVAGRDLDVLLQATVYSSGTSQVPGVLVVVPSESLSRNVFNFFRPDYGSPTVFAIGASAGATTAVASTYTFSELDSGSSAVNGNGSITVAAANDAASATRLNIIGFVQVHQHGNLNVDTNGFITLTELVVADTAVHVVIDTALPPAATGFVRLNDASVAAGPNLDLRAGVITSTDDDVTLYAPYSIVDAPVGSGIPPVTGHSNPAQNPQVVGVTITMTAGTSGAGTIGSNTNFLEINSSVDRFGVLNAQAPGVIRVTETSGDLHVDTVSTCYGTSVTTCANISVTADTGSILDGHNAGAGGTAANIIGNTVDLQALGGSVGSSGVDLKLNSANGSACSNAYTFLYQGPNYADATAAQRAVTARCDIAAQADGSVYLTETNGPANVLLALARHGNVRITTPLTTTDGNAILLLHSGTTLVVENAPQTVPYGLVEAMTGNVTLYSADDVVTDPSAQILATTAPADPGTGVVNPNQPTTTTGTIDIYGDHHAGGDVAGGYPDGTVIVLRGTVTPGAGGLTRVFGNAGNDLIVFDQTVLGGNTRAFGSAVPSAANSYAPAGDGEDTFVVYKLTSMPDHTVLALDGQDGSDHYVVWTHGTHGTATSYVIDVLDSGAPAAGLDTLDVYGADSTQNGIDPTTGTAYPTDDLFLLRSQAYLPGRAATGPPCTAGTSWVRARTGRRTWLSCTRRRPPGRTCCRRPRPPATTVSPRPSTTTWRSTVASVCLAWAATTTSPSTTPWPRPPSTGVPAMTTSRSASCTACGVTRSTAGSPRRCTSRLSRRPGATCPRATALRWWPRVAAATTRSPSTPTTPQSASRATTATTCSSSRPSRWRRPPPTGRSSWARCSPAGSRSPPAPRSPAPTAAASSPTGSRSARPSSSRAPAPPTTTPPPPPTSSRPSPRRRSPSTSPRPWPRHCAPPAPSGPSRSRAGRSPAAA</sequence>
<feature type="region of interest" description="Disordered" evidence="1">
    <location>
        <begin position="6610"/>
        <end position="6747"/>
    </location>
</feature>
<evidence type="ECO:0000256" key="2">
    <source>
        <dbReference type="SAM" id="Phobius"/>
    </source>
</evidence>
<feature type="region of interest" description="Disordered" evidence="1">
    <location>
        <begin position="6541"/>
        <end position="6562"/>
    </location>
</feature>
<feature type="compositionally biased region" description="Low complexity" evidence="1">
    <location>
        <begin position="1880"/>
        <end position="1893"/>
    </location>
</feature>
<feature type="region of interest" description="Disordered" evidence="1">
    <location>
        <begin position="6504"/>
        <end position="6524"/>
    </location>
</feature>
<dbReference type="Gene3D" id="2.10.10.90">
    <property type="match status" value="1"/>
</dbReference>
<feature type="compositionally biased region" description="Low complexity" evidence="1">
    <location>
        <begin position="6649"/>
        <end position="6663"/>
    </location>
</feature>
<dbReference type="InterPro" id="IPR006626">
    <property type="entry name" value="PbH1"/>
</dbReference>
<feature type="compositionally biased region" description="Polar residues" evidence="1">
    <location>
        <begin position="3439"/>
        <end position="3466"/>
    </location>
</feature>